<dbReference type="SUPFAM" id="SSF63380">
    <property type="entry name" value="Riboflavin synthase domain-like"/>
    <property type="match status" value="1"/>
</dbReference>
<accession>A0A9W8G2T0</accession>
<dbReference type="Pfam" id="PF00175">
    <property type="entry name" value="NAD_binding_1"/>
    <property type="match status" value="1"/>
</dbReference>
<evidence type="ECO:0000256" key="1">
    <source>
        <dbReference type="ARBA" id="ARBA00001974"/>
    </source>
</evidence>
<feature type="binding site" evidence="13">
    <location>
        <position position="143"/>
    </location>
    <ligand>
        <name>FAD</name>
        <dbReference type="ChEBI" id="CHEBI:57692"/>
    </ligand>
</feature>
<feature type="binding site" evidence="13">
    <location>
        <position position="145"/>
    </location>
    <ligand>
        <name>FAD</name>
        <dbReference type="ChEBI" id="CHEBI:57692"/>
    </ligand>
</feature>
<feature type="binding site" evidence="13">
    <location>
        <position position="127"/>
    </location>
    <ligand>
        <name>FAD</name>
        <dbReference type="ChEBI" id="CHEBI:57692"/>
    </ligand>
</feature>
<dbReference type="InterPro" id="IPR039261">
    <property type="entry name" value="FNR_nucleotide-bd"/>
</dbReference>
<keyword evidence="9 14" id="KW-0520">NAD</keyword>
<dbReference type="InterPro" id="IPR001433">
    <property type="entry name" value="OxRdtase_FAD/NAD-bd"/>
</dbReference>
<dbReference type="InterPro" id="IPR017938">
    <property type="entry name" value="Riboflavin_synthase-like_b-brl"/>
</dbReference>
<feature type="binding site" evidence="13">
    <location>
        <position position="126"/>
    </location>
    <ligand>
        <name>FAD</name>
        <dbReference type="ChEBI" id="CHEBI:57692"/>
    </ligand>
</feature>
<keyword evidence="7" id="KW-1133">Transmembrane helix</keyword>
<dbReference type="GO" id="GO:0090524">
    <property type="term" value="F:cytochrome-b5 reductase activity, acting on NADH"/>
    <property type="evidence" value="ECO:0007669"/>
    <property type="project" value="UniProtKB-EC"/>
</dbReference>
<dbReference type="InterPro" id="IPR008333">
    <property type="entry name" value="Cbr1-like_FAD-bd_dom"/>
</dbReference>
<feature type="binding site" evidence="13">
    <location>
        <position position="128"/>
    </location>
    <ligand>
        <name>FAD</name>
        <dbReference type="ChEBI" id="CHEBI:57692"/>
    </ligand>
</feature>
<dbReference type="EMBL" id="JANBTW010000093">
    <property type="protein sequence ID" value="KAJ2671832.1"/>
    <property type="molecule type" value="Genomic_DNA"/>
</dbReference>
<dbReference type="PRINTS" id="PR00406">
    <property type="entry name" value="CYTB5RDTASE"/>
</dbReference>
<evidence type="ECO:0000256" key="2">
    <source>
        <dbReference type="ARBA" id="ARBA00004572"/>
    </source>
</evidence>
<gene>
    <name evidence="16" type="ORF">GGI25_005331</name>
</gene>
<dbReference type="SUPFAM" id="SSF52343">
    <property type="entry name" value="Ferredoxin reductase-like, C-terminal NADP-linked domain"/>
    <property type="match status" value="1"/>
</dbReference>
<comment type="subcellular location">
    <subcellularLocation>
        <location evidence="2">Mitochondrion outer membrane</location>
        <topology evidence="2">Single-pass membrane protein</topology>
    </subcellularLocation>
</comment>
<dbReference type="PANTHER" id="PTHR19370">
    <property type="entry name" value="NADH-CYTOCHROME B5 REDUCTASE"/>
    <property type="match status" value="1"/>
</dbReference>
<evidence type="ECO:0000256" key="4">
    <source>
        <dbReference type="ARBA" id="ARBA00022630"/>
    </source>
</evidence>
<dbReference type="PANTHER" id="PTHR19370:SF171">
    <property type="entry name" value="NADH-CYTOCHROME B5 REDUCTASE 2"/>
    <property type="match status" value="1"/>
</dbReference>
<feature type="binding site" evidence="13">
    <location>
        <position position="152"/>
    </location>
    <ligand>
        <name>FAD</name>
        <dbReference type="ChEBI" id="CHEBI:57692"/>
    </ligand>
</feature>
<comment type="caution">
    <text evidence="16">The sequence shown here is derived from an EMBL/GenBank/DDBJ whole genome shotgun (WGS) entry which is preliminary data.</text>
</comment>
<evidence type="ECO:0000256" key="6">
    <source>
        <dbReference type="ARBA" id="ARBA00022827"/>
    </source>
</evidence>
<sequence>MFSVLRTSLPRQLSRTYSTAPVPGPKKGNGVLWASLATGAVLVGGYYYTSSKANQEIGIGAANGPVSSALDPKQFVGFKLKDVVPINHDTKMFRFALEPNQNLGLNITSCLLVKAKVGNDEKPTIRPYTPVSAQDTVGHFDLVIKKYDTGKMSAHIHSMAPGDVLEMKGPNPKFPYKANALKEVGMIAGGSGITPMVQLIRHVLDDPNDNTKLTLVFANKSEDDIILRSTLDEYAKKHPDQFKIHYVVDKAKSSDWKGDVGYVTKELVQKYMPPSDRSDILVSVCGPIPMMKSISGIKAPDYSQGDVDGILKELGYDSKQVFKF</sequence>
<proteinExistence type="inferred from homology"/>
<evidence type="ECO:0000256" key="5">
    <source>
        <dbReference type="ARBA" id="ARBA00022692"/>
    </source>
</evidence>
<dbReference type="FunFam" id="3.40.50.80:FF:000009">
    <property type="entry name" value="NADH-cytochrome b5 reductase"/>
    <property type="match status" value="1"/>
</dbReference>
<organism evidence="16 17">
    <name type="scientific">Coemansia spiralis</name>
    <dbReference type="NCBI Taxonomy" id="417178"/>
    <lineage>
        <taxon>Eukaryota</taxon>
        <taxon>Fungi</taxon>
        <taxon>Fungi incertae sedis</taxon>
        <taxon>Zoopagomycota</taxon>
        <taxon>Kickxellomycotina</taxon>
        <taxon>Kickxellomycetes</taxon>
        <taxon>Kickxellales</taxon>
        <taxon>Kickxellaceae</taxon>
        <taxon>Coemansia</taxon>
    </lineage>
</organism>
<dbReference type="PRINTS" id="PR00371">
    <property type="entry name" value="FPNCR"/>
</dbReference>
<dbReference type="PROSITE" id="PS51384">
    <property type="entry name" value="FAD_FR"/>
    <property type="match status" value="1"/>
</dbReference>
<feature type="binding site" evidence="13">
    <location>
        <position position="153"/>
    </location>
    <ligand>
        <name>FAD</name>
        <dbReference type="ChEBI" id="CHEBI:57692"/>
    </ligand>
</feature>
<keyword evidence="10" id="KW-0496">Mitochondrion</keyword>
<evidence type="ECO:0000256" key="9">
    <source>
        <dbReference type="ARBA" id="ARBA00023027"/>
    </source>
</evidence>
<evidence type="ECO:0000313" key="17">
    <source>
        <dbReference type="Proteomes" id="UP001151518"/>
    </source>
</evidence>
<evidence type="ECO:0000313" key="16">
    <source>
        <dbReference type="EMBL" id="KAJ2671832.1"/>
    </source>
</evidence>
<comment type="similarity">
    <text evidence="3 14">Belongs to the flavoprotein pyridine nucleotide cytochrome reductase family.</text>
</comment>
<dbReference type="InterPro" id="IPR001834">
    <property type="entry name" value="CBR-like"/>
</dbReference>
<comment type="cofactor">
    <cofactor evidence="1 13 14">
        <name>FAD</name>
        <dbReference type="ChEBI" id="CHEBI:57692"/>
    </cofactor>
</comment>
<dbReference type="CDD" id="cd06183">
    <property type="entry name" value="cyt_b5_reduct_like"/>
    <property type="match status" value="1"/>
</dbReference>
<dbReference type="EC" id="1.6.2.2" evidence="14"/>
<dbReference type="OrthoDB" id="432685at2759"/>
<reference evidence="16" key="1">
    <citation type="submission" date="2022-07" db="EMBL/GenBank/DDBJ databases">
        <title>Phylogenomic reconstructions and comparative analyses of Kickxellomycotina fungi.</title>
        <authorList>
            <person name="Reynolds N.K."/>
            <person name="Stajich J.E."/>
            <person name="Barry K."/>
            <person name="Grigoriev I.V."/>
            <person name="Crous P."/>
            <person name="Smith M.E."/>
        </authorList>
    </citation>
    <scope>NUCLEOTIDE SEQUENCE</scope>
    <source>
        <strain evidence="16">NRRL 3115</strain>
    </source>
</reference>
<keyword evidence="11" id="KW-0472">Membrane</keyword>
<keyword evidence="6 13" id="KW-0274">FAD</keyword>
<evidence type="ECO:0000256" key="8">
    <source>
        <dbReference type="ARBA" id="ARBA00023002"/>
    </source>
</evidence>
<name>A0A9W8G2T0_9FUNG</name>
<evidence type="ECO:0000256" key="3">
    <source>
        <dbReference type="ARBA" id="ARBA00006105"/>
    </source>
</evidence>
<keyword evidence="8 14" id="KW-0560">Oxidoreductase</keyword>
<evidence type="ECO:0000259" key="15">
    <source>
        <dbReference type="PROSITE" id="PS51384"/>
    </source>
</evidence>
<comment type="catalytic activity">
    <reaction evidence="12 14">
        <text>2 Fe(III)-[cytochrome b5] + NADH = 2 Fe(II)-[cytochrome b5] + NAD(+) + H(+)</text>
        <dbReference type="Rhea" id="RHEA:46680"/>
        <dbReference type="Rhea" id="RHEA-COMP:10438"/>
        <dbReference type="Rhea" id="RHEA-COMP:10439"/>
        <dbReference type="ChEBI" id="CHEBI:15378"/>
        <dbReference type="ChEBI" id="CHEBI:29033"/>
        <dbReference type="ChEBI" id="CHEBI:29034"/>
        <dbReference type="ChEBI" id="CHEBI:57540"/>
        <dbReference type="ChEBI" id="CHEBI:57945"/>
        <dbReference type="EC" id="1.6.2.2"/>
    </reaction>
</comment>
<dbReference type="Gene3D" id="2.40.30.10">
    <property type="entry name" value="Translation factors"/>
    <property type="match status" value="1"/>
</dbReference>
<feature type="binding site" evidence="13">
    <location>
        <position position="194"/>
    </location>
    <ligand>
        <name>FAD</name>
        <dbReference type="ChEBI" id="CHEBI:57692"/>
    </ligand>
</feature>
<dbReference type="AlphaFoldDB" id="A0A9W8G2T0"/>
<evidence type="ECO:0000256" key="14">
    <source>
        <dbReference type="RuleBase" id="RU361226"/>
    </source>
</evidence>
<dbReference type="Pfam" id="PF00970">
    <property type="entry name" value="FAD_binding_6"/>
    <property type="match status" value="1"/>
</dbReference>
<keyword evidence="5" id="KW-0812">Transmembrane</keyword>
<evidence type="ECO:0000256" key="10">
    <source>
        <dbReference type="ARBA" id="ARBA00023128"/>
    </source>
</evidence>
<dbReference type="InterPro" id="IPR001709">
    <property type="entry name" value="Flavoprot_Pyr_Nucl_cyt_Rdtase"/>
</dbReference>
<evidence type="ECO:0000256" key="11">
    <source>
        <dbReference type="ARBA" id="ARBA00023136"/>
    </source>
</evidence>
<feature type="domain" description="FAD-binding FR-type" evidence="15">
    <location>
        <begin position="73"/>
        <end position="177"/>
    </location>
</feature>
<evidence type="ECO:0000256" key="12">
    <source>
        <dbReference type="ARBA" id="ARBA00047682"/>
    </source>
</evidence>
<dbReference type="Proteomes" id="UP001151518">
    <property type="component" value="Unassembled WGS sequence"/>
</dbReference>
<protein>
    <recommendedName>
        <fullName evidence="14">NADH-cytochrome b5 reductase</fullName>
        <ecNumber evidence="14">1.6.2.2</ecNumber>
    </recommendedName>
</protein>
<dbReference type="FunFam" id="2.40.30.10:FF:000069">
    <property type="entry name" value="NADH-cytochrome b5 reductase"/>
    <property type="match status" value="1"/>
</dbReference>
<dbReference type="GO" id="GO:0005741">
    <property type="term" value="C:mitochondrial outer membrane"/>
    <property type="evidence" value="ECO:0007669"/>
    <property type="project" value="UniProtKB-SubCell"/>
</dbReference>
<dbReference type="InterPro" id="IPR017927">
    <property type="entry name" value="FAD-bd_FR_type"/>
</dbReference>
<evidence type="ECO:0000256" key="13">
    <source>
        <dbReference type="PIRSR" id="PIRSR601834-1"/>
    </source>
</evidence>
<evidence type="ECO:0000256" key="7">
    <source>
        <dbReference type="ARBA" id="ARBA00022989"/>
    </source>
</evidence>
<feature type="binding site" evidence="13">
    <location>
        <position position="151"/>
    </location>
    <ligand>
        <name>FAD</name>
        <dbReference type="ChEBI" id="CHEBI:57692"/>
    </ligand>
</feature>
<dbReference type="Gene3D" id="3.40.50.80">
    <property type="entry name" value="Nucleotide-binding domain of ferredoxin-NADP reductase (FNR) module"/>
    <property type="match status" value="1"/>
</dbReference>
<keyword evidence="4 13" id="KW-0285">Flavoprotein</keyword>